<dbReference type="AlphaFoldDB" id="A0AA38RY09"/>
<accession>A0AA38RY09</accession>
<dbReference type="InterPro" id="IPR036673">
    <property type="entry name" value="Cyanovirin-N_sf"/>
</dbReference>
<organism evidence="3 4">
    <name type="scientific">Coniochaeta hoffmannii</name>
    <dbReference type="NCBI Taxonomy" id="91930"/>
    <lineage>
        <taxon>Eukaryota</taxon>
        <taxon>Fungi</taxon>
        <taxon>Dikarya</taxon>
        <taxon>Ascomycota</taxon>
        <taxon>Pezizomycotina</taxon>
        <taxon>Sordariomycetes</taxon>
        <taxon>Sordariomycetidae</taxon>
        <taxon>Coniochaetales</taxon>
        <taxon>Coniochaetaceae</taxon>
        <taxon>Coniochaeta</taxon>
    </lineage>
</organism>
<dbReference type="Gene3D" id="2.30.60.10">
    <property type="entry name" value="Cyanovirin-N"/>
    <property type="match status" value="2"/>
</dbReference>
<protein>
    <recommendedName>
        <fullName evidence="2">Cyanovirin-N domain-containing protein</fullName>
    </recommendedName>
</protein>
<feature type="signal peptide" evidence="1">
    <location>
        <begin position="1"/>
        <end position="21"/>
    </location>
</feature>
<dbReference type="SUPFAM" id="SSF51322">
    <property type="entry name" value="Cyanovirin-N"/>
    <property type="match status" value="1"/>
</dbReference>
<feature type="domain" description="Cyanovirin-N" evidence="2">
    <location>
        <begin position="219"/>
        <end position="326"/>
    </location>
</feature>
<evidence type="ECO:0000259" key="2">
    <source>
        <dbReference type="SMART" id="SM01111"/>
    </source>
</evidence>
<evidence type="ECO:0000313" key="3">
    <source>
        <dbReference type="EMBL" id="KAJ9161340.1"/>
    </source>
</evidence>
<dbReference type="InterPro" id="IPR011058">
    <property type="entry name" value="Cyanovirin-N"/>
</dbReference>
<gene>
    <name evidence="3" type="ORF">NKR19_g2403</name>
</gene>
<dbReference type="Proteomes" id="UP001174691">
    <property type="component" value="Unassembled WGS sequence"/>
</dbReference>
<proteinExistence type="predicted"/>
<evidence type="ECO:0000256" key="1">
    <source>
        <dbReference type="SAM" id="SignalP"/>
    </source>
</evidence>
<name>A0AA38RY09_9PEZI</name>
<feature type="chain" id="PRO_5041283305" description="Cyanovirin-N domain-containing protein" evidence="1">
    <location>
        <begin position="22"/>
        <end position="344"/>
    </location>
</feature>
<dbReference type="Pfam" id="PF08881">
    <property type="entry name" value="CVNH"/>
    <property type="match status" value="1"/>
</dbReference>
<sequence>MLLISIVLTGLLAIFPSGISAGTGKANSASPTVTASPLKPQGSIVPFSQACIAWKIVASKVVGKGWILSGFCKNVGGIYYWDDDNLVDFCVGADNDGHLVHKFHGHMSYGCSECNNKDGWGHTSSADHNLVCNCTNSQGLTVESSLDLDTAYGYWNDSIGCLATPAIPAGPRSAVLVANTDYQLAARTDLSEKSLDHAAQQLAKKLSLRDDESPRGHCCFYESCSHDIDMRQPEPWLFTRCRRINERRPAPTLMARFDLSKAFMYDRSDWSIKPGEGLYDDGNGCRDCHVEGSWMHCHCVKVDGKFNETSIDLNLHISNINGTLCSSSYCGDHEGPLTPIQGTW</sequence>
<dbReference type="SMART" id="SM01111">
    <property type="entry name" value="CVNH"/>
    <property type="match status" value="1"/>
</dbReference>
<comment type="caution">
    <text evidence="3">The sequence shown here is derived from an EMBL/GenBank/DDBJ whole genome shotgun (WGS) entry which is preliminary data.</text>
</comment>
<reference evidence="3" key="1">
    <citation type="submission" date="2022-07" db="EMBL/GenBank/DDBJ databases">
        <title>Fungi with potential for degradation of polypropylene.</title>
        <authorList>
            <person name="Gostincar C."/>
        </authorList>
    </citation>
    <scope>NUCLEOTIDE SEQUENCE</scope>
    <source>
        <strain evidence="3">EXF-13287</strain>
    </source>
</reference>
<evidence type="ECO:0000313" key="4">
    <source>
        <dbReference type="Proteomes" id="UP001174691"/>
    </source>
</evidence>
<keyword evidence="1" id="KW-0732">Signal</keyword>
<keyword evidence="4" id="KW-1185">Reference proteome</keyword>
<dbReference type="EMBL" id="JANBVN010000024">
    <property type="protein sequence ID" value="KAJ9161340.1"/>
    <property type="molecule type" value="Genomic_DNA"/>
</dbReference>